<gene>
    <name evidence="5" type="ORF">QUW28_08585</name>
</gene>
<name>A0ABT7VAL7_9ACTN</name>
<evidence type="ECO:0000259" key="4">
    <source>
        <dbReference type="PROSITE" id="PS50893"/>
    </source>
</evidence>
<comment type="caution">
    <text evidence="5">The sequence shown here is derived from an EMBL/GenBank/DDBJ whole genome shotgun (WGS) entry which is preliminary data.</text>
</comment>
<evidence type="ECO:0000313" key="5">
    <source>
        <dbReference type="EMBL" id="MDM8275543.1"/>
    </source>
</evidence>
<dbReference type="CDD" id="cd03230">
    <property type="entry name" value="ABC_DR_subfamily_A"/>
    <property type="match status" value="1"/>
</dbReference>
<dbReference type="PROSITE" id="PS50893">
    <property type="entry name" value="ABC_TRANSPORTER_2"/>
    <property type="match status" value="1"/>
</dbReference>
<evidence type="ECO:0000256" key="3">
    <source>
        <dbReference type="ARBA" id="ARBA00022840"/>
    </source>
</evidence>
<keyword evidence="1" id="KW-0813">Transport</keyword>
<accession>A0ABT7VAL7</accession>
<sequence length="231" mass="24899">MLSFCHLTLGHGSVTLLEDASLTLERGEVVGLVAPNGFGKTTLLTTLAGMGGARARGKISVQGVPAHDGARLRATVFYAPGDASLLYPSCTVLDHVRMARSLWASPCSVEAVARTCGIDGFMRKRVRTLSQGMKQQLTLAVAYATNAPCLLLDEPMNALDPTNVQRNTAILRALARRGKTIVMSSHILENVDEVSDRIVFISDKSLIVADARSSGGERARDIYRRLYRNAS</sequence>
<dbReference type="EMBL" id="JAUDDZ010000013">
    <property type="protein sequence ID" value="MDM8275543.1"/>
    <property type="molecule type" value="Genomic_DNA"/>
</dbReference>
<dbReference type="Gene3D" id="3.40.50.300">
    <property type="entry name" value="P-loop containing nucleotide triphosphate hydrolases"/>
    <property type="match status" value="1"/>
</dbReference>
<reference evidence="6" key="1">
    <citation type="submission" date="2023-06" db="EMBL/GenBank/DDBJ databases">
        <title>Identification and characterization of horizontal gene transfer across gut microbiota members of farm animals based on homology search.</title>
        <authorList>
            <person name="Zeman M."/>
            <person name="Kubasova T."/>
            <person name="Jahodarova E."/>
            <person name="Nykrynova M."/>
            <person name="Rychlik I."/>
        </authorList>
    </citation>
    <scope>NUCLEOTIDE SEQUENCE [LARGE SCALE GENOMIC DNA]</scope>
    <source>
        <strain evidence="6">154_Feed</strain>
    </source>
</reference>
<dbReference type="GO" id="GO:0005524">
    <property type="term" value="F:ATP binding"/>
    <property type="evidence" value="ECO:0007669"/>
    <property type="project" value="UniProtKB-KW"/>
</dbReference>
<dbReference type="RefSeq" id="WP_204672396.1">
    <property type="nucleotide sequence ID" value="NZ_JACJKQ010000003.1"/>
</dbReference>
<evidence type="ECO:0000313" key="6">
    <source>
        <dbReference type="Proteomes" id="UP001529421"/>
    </source>
</evidence>
<keyword evidence="3 5" id="KW-0067">ATP-binding</keyword>
<dbReference type="InterPro" id="IPR003593">
    <property type="entry name" value="AAA+_ATPase"/>
</dbReference>
<dbReference type="SUPFAM" id="SSF52540">
    <property type="entry name" value="P-loop containing nucleoside triphosphate hydrolases"/>
    <property type="match status" value="1"/>
</dbReference>
<dbReference type="Proteomes" id="UP001529421">
    <property type="component" value="Unassembled WGS sequence"/>
</dbReference>
<dbReference type="PANTHER" id="PTHR42939">
    <property type="entry name" value="ABC TRANSPORTER ATP-BINDING PROTEIN ALBC-RELATED"/>
    <property type="match status" value="1"/>
</dbReference>
<dbReference type="SMART" id="SM00382">
    <property type="entry name" value="AAA"/>
    <property type="match status" value="1"/>
</dbReference>
<keyword evidence="2" id="KW-0547">Nucleotide-binding</keyword>
<dbReference type="Pfam" id="PF00005">
    <property type="entry name" value="ABC_tran"/>
    <property type="match status" value="1"/>
</dbReference>
<organism evidence="5 6">
    <name type="scientific">Enorma phocaeensis</name>
    <dbReference type="NCBI Taxonomy" id="1871019"/>
    <lineage>
        <taxon>Bacteria</taxon>
        <taxon>Bacillati</taxon>
        <taxon>Actinomycetota</taxon>
        <taxon>Coriobacteriia</taxon>
        <taxon>Coriobacteriales</taxon>
        <taxon>Coriobacteriaceae</taxon>
        <taxon>Enorma</taxon>
    </lineage>
</organism>
<evidence type="ECO:0000256" key="1">
    <source>
        <dbReference type="ARBA" id="ARBA00022448"/>
    </source>
</evidence>
<dbReference type="InterPro" id="IPR027417">
    <property type="entry name" value="P-loop_NTPase"/>
</dbReference>
<keyword evidence="6" id="KW-1185">Reference proteome</keyword>
<feature type="domain" description="ABC transporter" evidence="4">
    <location>
        <begin position="2"/>
        <end position="228"/>
    </location>
</feature>
<evidence type="ECO:0000256" key="2">
    <source>
        <dbReference type="ARBA" id="ARBA00022741"/>
    </source>
</evidence>
<dbReference type="InterPro" id="IPR051782">
    <property type="entry name" value="ABC_Transporter_VariousFunc"/>
</dbReference>
<proteinExistence type="predicted"/>
<dbReference type="PANTHER" id="PTHR42939:SF1">
    <property type="entry name" value="ABC TRANSPORTER ATP-BINDING PROTEIN ALBC-RELATED"/>
    <property type="match status" value="1"/>
</dbReference>
<protein>
    <submittedName>
        <fullName evidence="5">ABC transporter ATP-binding protein</fullName>
    </submittedName>
</protein>
<dbReference type="InterPro" id="IPR003439">
    <property type="entry name" value="ABC_transporter-like_ATP-bd"/>
</dbReference>